<feature type="domain" description="FAS1-like dehydratase" evidence="2">
    <location>
        <begin position="22"/>
        <end position="153"/>
    </location>
</feature>
<dbReference type="RefSeq" id="WP_007229316.1">
    <property type="nucleotide sequence ID" value="NZ_SHNP01000001.1"/>
</dbReference>
<dbReference type="Pfam" id="PF13452">
    <property type="entry name" value="FAS1_DH_region"/>
    <property type="match status" value="1"/>
</dbReference>
<evidence type="ECO:0000313" key="3">
    <source>
        <dbReference type="EMBL" id="MCX2972899.1"/>
    </source>
</evidence>
<comment type="caution">
    <text evidence="3">The sequence shown here is derived from an EMBL/GenBank/DDBJ whole genome shotgun (WGS) entry which is preliminary data.</text>
</comment>
<keyword evidence="4" id="KW-1185">Reference proteome</keyword>
<dbReference type="EMBL" id="SHNP01000001">
    <property type="protein sequence ID" value="MCX2972899.1"/>
    <property type="molecule type" value="Genomic_DNA"/>
</dbReference>
<dbReference type="Gene3D" id="3.10.129.10">
    <property type="entry name" value="Hotdog Thioesterase"/>
    <property type="match status" value="2"/>
</dbReference>
<name>A0ABT3SUC9_9GAMM</name>
<accession>A0ABT3SUC9</accession>
<protein>
    <recommendedName>
        <fullName evidence="2">FAS1-like dehydratase domain-containing protein</fullName>
    </recommendedName>
</protein>
<reference evidence="3" key="1">
    <citation type="submission" date="2019-02" db="EMBL/GenBank/DDBJ databases">
        <authorList>
            <person name="Li S.-H."/>
        </authorList>
    </citation>
    <scope>NUCLEOTIDE SEQUENCE</scope>
    <source>
        <strain evidence="3">IMCC8485</strain>
    </source>
</reference>
<dbReference type="InterPro" id="IPR029069">
    <property type="entry name" value="HotDog_dom_sf"/>
</dbReference>
<sequence>MNAIEKIDLESMTGNRLGPYNSYNAVSRVQIWQWCSAMGDKNPLYLDPVYQSCVGVDGAIAPPSTMQMWTMRDINMAYAPGSTDAPPYEVFDSLAERGFPDNVAVSYDINFHRYLKEGDRPHHYTTVISISALKTTALGQGYFVTERVEYLDHTEDCFAEALITYFQYKADSSPEDATAHSDTSTTAARAMASDTPEPDFKALDFNELKSGQALPELTIPITHKLIIGGALASQDFIDVHHNAPAARAAAMPDIFMNILTTCGLCGRYLSDWAGPTSRLKNLSFRLLAPNVPGDTMVMQGQVSALSEDQQVSVDFVGKNSRGFHVTGTAVLAL</sequence>
<dbReference type="InterPro" id="IPR039569">
    <property type="entry name" value="FAS1-like_DH_region"/>
</dbReference>
<proteinExistence type="predicted"/>
<dbReference type="SUPFAM" id="SSF54637">
    <property type="entry name" value="Thioesterase/thiol ester dehydrase-isomerase"/>
    <property type="match status" value="2"/>
</dbReference>
<dbReference type="Proteomes" id="UP001143307">
    <property type="component" value="Unassembled WGS sequence"/>
</dbReference>
<evidence type="ECO:0000259" key="2">
    <source>
        <dbReference type="Pfam" id="PF13452"/>
    </source>
</evidence>
<feature type="region of interest" description="Disordered" evidence="1">
    <location>
        <begin position="174"/>
        <end position="195"/>
    </location>
</feature>
<evidence type="ECO:0000313" key="4">
    <source>
        <dbReference type="Proteomes" id="UP001143307"/>
    </source>
</evidence>
<organism evidence="3 4">
    <name type="scientific">Candidatus Seongchinamella marina</name>
    <dbReference type="NCBI Taxonomy" id="2518990"/>
    <lineage>
        <taxon>Bacteria</taxon>
        <taxon>Pseudomonadati</taxon>
        <taxon>Pseudomonadota</taxon>
        <taxon>Gammaproteobacteria</taxon>
        <taxon>Cellvibrionales</taxon>
        <taxon>Halieaceae</taxon>
        <taxon>Seongchinamella</taxon>
    </lineage>
</organism>
<evidence type="ECO:0000256" key="1">
    <source>
        <dbReference type="SAM" id="MobiDB-lite"/>
    </source>
</evidence>
<gene>
    <name evidence="3" type="ORF">EYC87_04775</name>
</gene>